<sequence>MAIEMLSAAEAVERITSCKSTGKRLLGVDGFQIVSEGYIGRLDLILDLSSPMQEPGVAERIALEFVSEHAAKDIMFEVVEG</sequence>
<dbReference type="AlphaFoldDB" id="A0A0B2BW98"/>
<gene>
    <name evidence="1" type="ORF">PK98_14615</name>
</gene>
<dbReference type="RefSeq" id="WP_039097797.1">
    <property type="nucleotide sequence ID" value="NZ_JTDN01000003.1"/>
</dbReference>
<keyword evidence="2" id="KW-1185">Reference proteome</keyword>
<proteinExistence type="predicted"/>
<protein>
    <submittedName>
        <fullName evidence="1">Uncharacterized protein</fullName>
    </submittedName>
</protein>
<reference evidence="1 2" key="1">
    <citation type="submission" date="2014-11" db="EMBL/GenBank/DDBJ databases">
        <title>Draft genome sequence of Kirrobacter mercurialis.</title>
        <authorList>
            <person name="Coil D.A."/>
            <person name="Eisen J.A."/>
        </authorList>
    </citation>
    <scope>NUCLEOTIDE SEQUENCE [LARGE SCALE GENOMIC DNA]</scope>
    <source>
        <strain evidence="1 2">Coronado</strain>
    </source>
</reference>
<evidence type="ECO:0000313" key="1">
    <source>
        <dbReference type="EMBL" id="KHL24217.1"/>
    </source>
</evidence>
<name>A0A0B2BW98_9SPHN</name>
<comment type="caution">
    <text evidence="1">The sequence shown here is derived from an EMBL/GenBank/DDBJ whole genome shotgun (WGS) entry which is preliminary data.</text>
</comment>
<dbReference type="Proteomes" id="UP000030988">
    <property type="component" value="Unassembled WGS sequence"/>
</dbReference>
<dbReference type="OrthoDB" id="9955742at2"/>
<accession>A0A0B2BW98</accession>
<evidence type="ECO:0000313" key="2">
    <source>
        <dbReference type="Proteomes" id="UP000030988"/>
    </source>
</evidence>
<organism evidence="1 2">
    <name type="scientific">Croceibacterium mercuriale</name>
    <dbReference type="NCBI Taxonomy" id="1572751"/>
    <lineage>
        <taxon>Bacteria</taxon>
        <taxon>Pseudomonadati</taxon>
        <taxon>Pseudomonadota</taxon>
        <taxon>Alphaproteobacteria</taxon>
        <taxon>Sphingomonadales</taxon>
        <taxon>Erythrobacteraceae</taxon>
        <taxon>Croceibacterium</taxon>
    </lineage>
</organism>
<dbReference type="EMBL" id="JTDN01000003">
    <property type="protein sequence ID" value="KHL24217.1"/>
    <property type="molecule type" value="Genomic_DNA"/>
</dbReference>